<reference evidence="1 2" key="1">
    <citation type="submission" date="2014-06" db="EMBL/GenBank/DDBJ databases">
        <authorList>
            <consortium name="DOE Joint Genome Institute"/>
            <person name="Kuo A."/>
            <person name="Kohler A."/>
            <person name="Nagy L.G."/>
            <person name="Floudas D."/>
            <person name="Copeland A."/>
            <person name="Barry K.W."/>
            <person name="Cichocki N."/>
            <person name="Veneault-Fourrey C."/>
            <person name="LaButti K."/>
            <person name="Lindquist E.A."/>
            <person name="Lipzen A."/>
            <person name="Lundell T."/>
            <person name="Morin E."/>
            <person name="Murat C."/>
            <person name="Sun H."/>
            <person name="Tunlid A."/>
            <person name="Henrissat B."/>
            <person name="Grigoriev I.V."/>
            <person name="Hibbett D.S."/>
            <person name="Martin F."/>
            <person name="Nordberg H.P."/>
            <person name="Cantor M.N."/>
            <person name="Hua S.X."/>
        </authorList>
    </citation>
    <scope>NUCLEOTIDE SEQUENCE [LARGE SCALE GENOMIC DNA]</scope>
    <source>
        <strain evidence="1 2">ATCC 200175</strain>
    </source>
</reference>
<sequence>YQHLIVLPKQLGMYNGHLPRLARLVRQNRKFASKISRVHVDEAHNVYTAGLPHHGEEAFRPAYGRLGEF</sequence>
<reference evidence="2" key="2">
    <citation type="submission" date="2015-01" db="EMBL/GenBank/DDBJ databases">
        <title>Evolutionary Origins and Diversification of the Mycorrhizal Mutualists.</title>
        <authorList>
            <consortium name="DOE Joint Genome Institute"/>
            <consortium name="Mycorrhizal Genomics Consortium"/>
            <person name="Kohler A."/>
            <person name="Kuo A."/>
            <person name="Nagy L.G."/>
            <person name="Floudas D."/>
            <person name="Copeland A."/>
            <person name="Barry K.W."/>
            <person name="Cichocki N."/>
            <person name="Veneault-Fourrey C."/>
            <person name="LaButti K."/>
            <person name="Lindquist E.A."/>
            <person name="Lipzen A."/>
            <person name="Lundell T."/>
            <person name="Morin E."/>
            <person name="Murat C."/>
            <person name="Riley R."/>
            <person name="Ohm R."/>
            <person name="Sun H."/>
            <person name="Tunlid A."/>
            <person name="Henrissat B."/>
            <person name="Grigoriev I.V."/>
            <person name="Hibbett D.S."/>
            <person name="Martin F."/>
        </authorList>
    </citation>
    <scope>NUCLEOTIDE SEQUENCE [LARGE SCALE GENOMIC DNA]</scope>
    <source>
        <strain evidence="2">ATCC 200175</strain>
    </source>
</reference>
<dbReference type="OrthoDB" id="10261556at2759"/>
<gene>
    <name evidence="1" type="ORF">PAXINDRAFT_93158</name>
</gene>
<proteinExistence type="predicted"/>
<feature type="non-terminal residue" evidence="1">
    <location>
        <position position="1"/>
    </location>
</feature>
<dbReference type="InterPro" id="IPR027417">
    <property type="entry name" value="P-loop_NTPase"/>
</dbReference>
<accession>A0A0C9TEN8</accession>
<dbReference type="Gene3D" id="3.40.50.300">
    <property type="entry name" value="P-loop containing nucleotide triphosphate hydrolases"/>
    <property type="match status" value="1"/>
</dbReference>
<dbReference type="Proteomes" id="UP000053647">
    <property type="component" value="Unassembled WGS sequence"/>
</dbReference>
<evidence type="ECO:0000313" key="1">
    <source>
        <dbReference type="EMBL" id="KIJ05656.1"/>
    </source>
</evidence>
<keyword evidence="2" id="KW-1185">Reference proteome</keyword>
<organism evidence="1 2">
    <name type="scientific">Paxillus involutus ATCC 200175</name>
    <dbReference type="NCBI Taxonomy" id="664439"/>
    <lineage>
        <taxon>Eukaryota</taxon>
        <taxon>Fungi</taxon>
        <taxon>Dikarya</taxon>
        <taxon>Basidiomycota</taxon>
        <taxon>Agaricomycotina</taxon>
        <taxon>Agaricomycetes</taxon>
        <taxon>Agaricomycetidae</taxon>
        <taxon>Boletales</taxon>
        <taxon>Paxilineae</taxon>
        <taxon>Paxillaceae</taxon>
        <taxon>Paxillus</taxon>
    </lineage>
</organism>
<evidence type="ECO:0000313" key="2">
    <source>
        <dbReference type="Proteomes" id="UP000053647"/>
    </source>
</evidence>
<dbReference type="EMBL" id="KN820815">
    <property type="protein sequence ID" value="KIJ05656.1"/>
    <property type="molecule type" value="Genomic_DNA"/>
</dbReference>
<dbReference type="HOGENOM" id="CLU_2782850_0_0_1"/>
<name>A0A0C9TEN8_PAXIN</name>
<protein>
    <submittedName>
        <fullName evidence="1">Uncharacterized protein</fullName>
    </submittedName>
</protein>
<dbReference type="AlphaFoldDB" id="A0A0C9TEN8"/>